<dbReference type="Gene3D" id="2.40.160.130">
    <property type="entry name" value="Capsule assembly protein Wzi"/>
    <property type="match status" value="1"/>
</dbReference>
<evidence type="ECO:0000313" key="2">
    <source>
        <dbReference type="EMBL" id="WMY73813.1"/>
    </source>
</evidence>
<sequence>MKSLTLLPFSLLGLSLFGAAIQANATGLVSGDYQLRSDLVWLNNRNILNINLSTWPLSQEEIERAITAAYSNGDPTVQRVINRVQNRLAFTKGPLRVSARTQSSKSAIPQGFSTTKTSGTGLGAAVEFSTETWDINIQGQQEYDQYIDDTARGNLNGSFAGVKVFNQWIAFGEIPQWWGPGYDGSLIRSDAARPVTGLLMQRAEQSPFESPWLSWMGNWQYQLSAGQLRQYQRPEDPKLIGGRLTVNPATPLEVGFSRIMMWGGKGRPNNMSSFWDAFAGHDNTGNQARDPGDQMAGADFNWKLYTLTGIPVSIYGQVIGEDQAGILPSHNTFLAGLQGNHEWGNRQVNWYLEGADTRSGMKETGIIYYHYCYREGYYQQGAPLGDAMGGDGTRYSGKTEIVLENEQRLSTKLMWARVNRTSQSINKTYPSSDTLKGVELGWSLPASNKATIEMGAWYVGYDSQQHNDTGISVSVALSAGGG</sequence>
<evidence type="ECO:0000256" key="1">
    <source>
        <dbReference type="SAM" id="SignalP"/>
    </source>
</evidence>
<organism evidence="2 3">
    <name type="scientific">Buttiauxella selenatireducens</name>
    <dbReference type="NCBI Taxonomy" id="3073902"/>
    <lineage>
        <taxon>Bacteria</taxon>
        <taxon>Pseudomonadati</taxon>
        <taxon>Pseudomonadota</taxon>
        <taxon>Gammaproteobacteria</taxon>
        <taxon>Enterobacterales</taxon>
        <taxon>Enterobacteriaceae</taxon>
        <taxon>Buttiauxella</taxon>
    </lineage>
</organism>
<reference evidence="2 3" key="1">
    <citation type="submission" date="2023-09" db="EMBL/GenBank/DDBJ databases">
        <title>Buttiauxella selenatireducens sp. nov., isolated from the rhizosphere of Cardamine hupingshanesis.</title>
        <authorList>
            <person name="Zhang S."/>
            <person name="Xu Z."/>
            <person name="Wang H."/>
            <person name="Guo Y."/>
        </authorList>
    </citation>
    <scope>NUCLEOTIDE SEQUENCE [LARGE SCALE GENOMIC DNA]</scope>
    <source>
        <strain evidence="2 3">R73</strain>
    </source>
</reference>
<proteinExistence type="predicted"/>
<dbReference type="RefSeq" id="WP_309876292.1">
    <property type="nucleotide sequence ID" value="NZ_CP133838.1"/>
</dbReference>
<keyword evidence="1" id="KW-0732">Signal</keyword>
<dbReference type="Proteomes" id="UP001246690">
    <property type="component" value="Chromosome"/>
</dbReference>
<keyword evidence="3" id="KW-1185">Reference proteome</keyword>
<accession>A0ABY9S8U2</accession>
<evidence type="ECO:0000313" key="3">
    <source>
        <dbReference type="Proteomes" id="UP001246690"/>
    </source>
</evidence>
<name>A0ABY9S8U2_9ENTR</name>
<dbReference type="InterPro" id="IPR026950">
    <property type="entry name" value="Caps_assemb_Wzi"/>
</dbReference>
<dbReference type="EMBL" id="CP133838">
    <property type="protein sequence ID" value="WMY73813.1"/>
    <property type="molecule type" value="Genomic_DNA"/>
</dbReference>
<dbReference type="InterPro" id="IPR038636">
    <property type="entry name" value="Wzi_sf"/>
</dbReference>
<feature type="signal peptide" evidence="1">
    <location>
        <begin position="1"/>
        <end position="25"/>
    </location>
</feature>
<protein>
    <submittedName>
        <fullName evidence="2">Capsule assembly Wzi family protein</fullName>
    </submittedName>
</protein>
<dbReference type="Pfam" id="PF14052">
    <property type="entry name" value="Caps_assemb_Wzi"/>
    <property type="match status" value="1"/>
</dbReference>
<gene>
    <name evidence="2" type="ORF">RHD99_20610</name>
</gene>
<feature type="chain" id="PRO_5046370004" evidence="1">
    <location>
        <begin position="26"/>
        <end position="482"/>
    </location>
</feature>